<dbReference type="STRING" id="1801735.A2645_00040"/>
<proteinExistence type="inferred from homology"/>
<accession>A0A1F6UVQ3</accession>
<keyword evidence="4" id="KW-0812">Transmembrane</keyword>
<keyword evidence="2" id="KW-0328">Glycosyltransferase</keyword>
<evidence type="ECO:0000313" key="6">
    <source>
        <dbReference type="Proteomes" id="UP000182253"/>
    </source>
</evidence>
<evidence type="ECO:0000256" key="4">
    <source>
        <dbReference type="SAM" id="Phobius"/>
    </source>
</evidence>
<dbReference type="Pfam" id="PF13641">
    <property type="entry name" value="Glyco_tranf_2_3"/>
    <property type="match status" value="1"/>
</dbReference>
<dbReference type="Gene3D" id="3.90.550.10">
    <property type="entry name" value="Spore Coat Polysaccharide Biosynthesis Protein SpsA, Chain A"/>
    <property type="match status" value="1"/>
</dbReference>
<gene>
    <name evidence="5" type="ORF">A2645_00040</name>
</gene>
<evidence type="ECO:0000256" key="2">
    <source>
        <dbReference type="ARBA" id="ARBA00022676"/>
    </source>
</evidence>
<dbReference type="PANTHER" id="PTHR43630:SF1">
    <property type="entry name" value="POLY-BETA-1,6-N-ACETYL-D-GLUCOSAMINE SYNTHASE"/>
    <property type="match status" value="1"/>
</dbReference>
<keyword evidence="4" id="KW-0472">Membrane</keyword>
<feature type="transmembrane region" description="Helical" evidence="4">
    <location>
        <begin position="350"/>
        <end position="369"/>
    </location>
</feature>
<comment type="caution">
    <text evidence="5">The sequence shown here is derived from an EMBL/GenBank/DDBJ whole genome shotgun (WGS) entry which is preliminary data.</text>
</comment>
<feature type="transmembrane region" description="Helical" evidence="4">
    <location>
        <begin position="6"/>
        <end position="28"/>
    </location>
</feature>
<evidence type="ECO:0000256" key="3">
    <source>
        <dbReference type="ARBA" id="ARBA00022679"/>
    </source>
</evidence>
<keyword evidence="4" id="KW-1133">Transmembrane helix</keyword>
<feature type="transmembrane region" description="Helical" evidence="4">
    <location>
        <begin position="288"/>
        <end position="311"/>
    </location>
</feature>
<dbReference type="GO" id="GO:0016757">
    <property type="term" value="F:glycosyltransferase activity"/>
    <property type="evidence" value="ECO:0007669"/>
    <property type="project" value="UniProtKB-KW"/>
</dbReference>
<reference evidence="5 6" key="1">
    <citation type="journal article" date="2016" name="Nat. Commun.">
        <title>Thousands of microbial genomes shed light on interconnected biogeochemical processes in an aquifer system.</title>
        <authorList>
            <person name="Anantharaman K."/>
            <person name="Brown C.T."/>
            <person name="Hug L.A."/>
            <person name="Sharon I."/>
            <person name="Castelle C.J."/>
            <person name="Probst A.J."/>
            <person name="Thomas B.C."/>
            <person name="Singh A."/>
            <person name="Wilkins M.J."/>
            <person name="Karaoz U."/>
            <person name="Brodie E.L."/>
            <person name="Williams K.H."/>
            <person name="Hubbard S.S."/>
            <person name="Banfield J.F."/>
        </authorList>
    </citation>
    <scope>NUCLEOTIDE SEQUENCE [LARGE SCALE GENOMIC DNA]</scope>
</reference>
<dbReference type="SUPFAM" id="SSF53448">
    <property type="entry name" value="Nucleotide-diphospho-sugar transferases"/>
    <property type="match status" value="1"/>
</dbReference>
<organism evidence="5 6">
    <name type="scientific">Candidatus Nomurabacteria bacterium RIFCSPHIGHO2_01_FULL_39_9</name>
    <dbReference type="NCBI Taxonomy" id="1801735"/>
    <lineage>
        <taxon>Bacteria</taxon>
        <taxon>Candidatus Nomuraibacteriota</taxon>
    </lineage>
</organism>
<evidence type="ECO:0000256" key="1">
    <source>
        <dbReference type="ARBA" id="ARBA00006739"/>
    </source>
</evidence>
<dbReference type="Proteomes" id="UP000182253">
    <property type="component" value="Unassembled WGS sequence"/>
</dbReference>
<dbReference type="CDD" id="cd06423">
    <property type="entry name" value="CESA_like"/>
    <property type="match status" value="1"/>
</dbReference>
<dbReference type="PANTHER" id="PTHR43630">
    <property type="entry name" value="POLY-BETA-1,6-N-ACETYL-D-GLUCOSAMINE SYNTHASE"/>
    <property type="match status" value="1"/>
</dbReference>
<evidence type="ECO:0000313" key="5">
    <source>
        <dbReference type="EMBL" id="OGI61406.1"/>
    </source>
</evidence>
<sequence>MEFGEIIFYIIVFLALYVQVFLFITFITKRRELFHSEKKLPKSYPSIGMIVPCWNEERSVERTILSLLCLNYPKDRLHIYVVDDGSTDGTWAAMKKFENFSQVYIFRKENGGKHTALNFALEKIETDLVSSIDADTILECDALLTVVNFLEEKREVSAVGCTVLIGNPKTPTEKAQSIEYQMFAFSKKMLGLISGVLVAPGAFSVFKREALKSVGGWVAGHSLEDLELTFRLQKNGFKVNHCHGAIAHTKAPNSIKKLFTQRLRWGYGFLKNIHDYRGMILNKKMGNLGLFTIPMSIIAYITLVFVFIYSWQRMAFLAYDKIVALKLIGWDSLIAGGIRLDWFFINTQAISFISILLFFSILVSIFLGRKISGSKGGWYNVIWYFLIYSFTQPIWIMKSIYKYLFAKKVLWR</sequence>
<protein>
    <recommendedName>
        <fullName evidence="7">Glycosyltransferase 2-like domain-containing protein</fullName>
    </recommendedName>
</protein>
<name>A0A1F6UVQ3_9BACT</name>
<feature type="transmembrane region" description="Helical" evidence="4">
    <location>
        <begin position="381"/>
        <end position="401"/>
    </location>
</feature>
<comment type="similarity">
    <text evidence="1">Belongs to the glycosyltransferase 2 family.</text>
</comment>
<dbReference type="AlphaFoldDB" id="A0A1F6UVQ3"/>
<dbReference type="InterPro" id="IPR029044">
    <property type="entry name" value="Nucleotide-diphossugar_trans"/>
</dbReference>
<dbReference type="EMBL" id="MFTL01000019">
    <property type="protein sequence ID" value="OGI61406.1"/>
    <property type="molecule type" value="Genomic_DNA"/>
</dbReference>
<evidence type="ECO:0008006" key="7">
    <source>
        <dbReference type="Google" id="ProtNLM"/>
    </source>
</evidence>
<keyword evidence="3" id="KW-0808">Transferase</keyword>